<reference evidence="2 3" key="1">
    <citation type="submission" date="2020-03" db="EMBL/GenBank/DDBJ databases">
        <title>Draft Genome Sequence of Cudoniella acicularis.</title>
        <authorList>
            <person name="Buettner E."/>
            <person name="Kellner H."/>
        </authorList>
    </citation>
    <scope>NUCLEOTIDE SEQUENCE [LARGE SCALE GENOMIC DNA]</scope>
    <source>
        <strain evidence="2 3">DSM 108380</strain>
    </source>
</reference>
<evidence type="ECO:0000313" key="2">
    <source>
        <dbReference type="EMBL" id="KAF4609801.1"/>
    </source>
</evidence>
<dbReference type="Proteomes" id="UP000566819">
    <property type="component" value="Unassembled WGS sequence"/>
</dbReference>
<proteinExistence type="predicted"/>
<evidence type="ECO:0000313" key="3">
    <source>
        <dbReference type="Proteomes" id="UP000566819"/>
    </source>
</evidence>
<dbReference type="AlphaFoldDB" id="A0A8H4QFP0"/>
<keyword evidence="3" id="KW-1185">Reference proteome</keyword>
<comment type="caution">
    <text evidence="2">The sequence shown here is derived from an EMBL/GenBank/DDBJ whole genome shotgun (WGS) entry which is preliminary data.</text>
</comment>
<feature type="compositionally biased region" description="Polar residues" evidence="1">
    <location>
        <begin position="78"/>
        <end position="114"/>
    </location>
</feature>
<evidence type="ECO:0000256" key="1">
    <source>
        <dbReference type="SAM" id="MobiDB-lite"/>
    </source>
</evidence>
<feature type="region of interest" description="Disordered" evidence="1">
    <location>
        <begin position="78"/>
        <end position="129"/>
    </location>
</feature>
<feature type="region of interest" description="Disordered" evidence="1">
    <location>
        <begin position="36"/>
        <end position="55"/>
    </location>
</feature>
<gene>
    <name evidence="2" type="ORF">G7Y89_g15822</name>
</gene>
<name>A0A8H4QFP0_9HELO</name>
<protein>
    <submittedName>
        <fullName evidence="2">Uncharacterized protein</fullName>
    </submittedName>
</protein>
<accession>A0A8H4QFP0</accession>
<sequence length="255" mass="29381">MFEVIYRIRYSIRFVVLRQRASLTIQARRALNQSTSRLNSTPIRRTPPRRTQSRIGNYLNFEHIDEPIVNPLRSLATPSRQSRLQNVQNSPTTPTHSQRESQQSCMPVTSQPSQNNENNDEDNDSEASVANQPMHAIPTTVTLRVAQEQGIRIKKASIESTWTRHHFNIEYVDVVYKKHWLKEAVFGKSGEAMAEVLFTSFDDDINFVTQELIDGKLFEKRELSVCLKIAHKIFAVYGDNASNSDTFFNHFLKKL</sequence>
<dbReference type="EMBL" id="JAAMPI010002730">
    <property type="protein sequence ID" value="KAF4609801.1"/>
    <property type="molecule type" value="Genomic_DNA"/>
</dbReference>
<organism evidence="2 3">
    <name type="scientific">Cudoniella acicularis</name>
    <dbReference type="NCBI Taxonomy" id="354080"/>
    <lineage>
        <taxon>Eukaryota</taxon>
        <taxon>Fungi</taxon>
        <taxon>Dikarya</taxon>
        <taxon>Ascomycota</taxon>
        <taxon>Pezizomycotina</taxon>
        <taxon>Leotiomycetes</taxon>
        <taxon>Helotiales</taxon>
        <taxon>Tricladiaceae</taxon>
        <taxon>Cudoniella</taxon>
    </lineage>
</organism>